<evidence type="ECO:0000256" key="1">
    <source>
        <dbReference type="ARBA" id="ARBA00001231"/>
    </source>
</evidence>
<dbReference type="Gene3D" id="3.30.379.10">
    <property type="entry name" value="Chitobiase/beta-hexosaminidase domain 2-like"/>
    <property type="match status" value="1"/>
</dbReference>
<dbReference type="PRINTS" id="PR00738">
    <property type="entry name" value="GLHYDRLASE20"/>
</dbReference>
<dbReference type="SUPFAM" id="SSF49384">
    <property type="entry name" value="Carbohydrate-binding domain"/>
    <property type="match status" value="1"/>
</dbReference>
<dbReference type="InterPro" id="IPR025705">
    <property type="entry name" value="Beta_hexosaminidase_sua/sub"/>
</dbReference>
<keyword evidence="5" id="KW-0326">Glycosidase</keyword>
<dbReference type="AlphaFoldDB" id="A0A9D4M4P4"/>
<dbReference type="InterPro" id="IPR012291">
    <property type="entry name" value="CBM2_carb-bd_dom_sf"/>
</dbReference>
<sequence>MDAVKALHTDIQPLEIYHFGGDEVAHGAWEKSPRCEEFLRANPLYNITHGLKNYFVERVAKLAAERGLSLGGWDDGFSDGAAPLPAGNLSKVELYVNPWNNIWEWGSGSNAYKYANAGYKVIMTQATNLYFDHPQEPDPEERGLYWATRFTDTRKVFDFRPDALYDNIREDRSGTHQSKHDICGEDMSKCTLLKKPENVIGMQGALFSETIRTSANMDYMIFPRILALAERAWHKAPFEETGASSQSDWLTFAKALGEKEFRRLEAKGVQYRIPPPGARVSADKVTVTTEYPGLGAQYSSDNGSTWQNTSVNHPTTVTWNQAGSILLRATNAAGTRNSRSVKLTRGPVKKWSDQKDVDYIAANLTVFVEVFDNLEKDAEYFMTMSVRFGNVGAQNITAGSWKIYFYTLYGAKPGEKLACGMTVGHVNGILFFFEPTSSDAFPGIPSGGTLRCLYKNWRWIVSRTDNMPNWYVAADGMKAQKLASTVDEAITYVGAFDTPQKWKRAKEDIFNPYTPAVRYDILHRGPSQKRPFKIIPTPVESKIDAGKTTKFDPSTWTVKPSAEFPFESLFIIKSLNISRTPNNAPSGHIQFVQQKAADGAGEESYELDINPESNEVVIKVSTATGALHGAQTLISLVENNDGTLFRATIKDHPRYSYRGVMLDVARNFKPLPWILKFLDVMSMYTLNKLHLHLSEDEAWRVEIEGIPELTQVGSKRCHSEYRDDCVIPQLGSGPDTDTSGTGYYNKTEYQAILRYANERHIEVIPEIDMPAHSAAAVFTMETREDEIDYKRSHGNQNLPESFLLFDHKSAKDVLSVQKWKQNAMNPCMNSTYRFVERVIDALIGLHKDIQPLRMFHMGGDEVAKGVWNGSQECQNNPDIPNTILNNTGQLQRVFMRRASDIVAQKNLDLAVWEDGVYADANPNPITDYKSKTPGDGRVSRTVELKATVSSSVVSAQEISSYKLLVLCVGVTRIFPLDGDAVEREKLFLCEAFTVNTPEQKIKEIKSEIYAVEAYFKMKMETAVIHPSKACGCTCTCSNVEKPNNTKPRLTKPRPGGKNITDPSFIEILSQYEEAY</sequence>
<evidence type="ECO:0000259" key="8">
    <source>
        <dbReference type="SMART" id="SM01081"/>
    </source>
</evidence>
<dbReference type="Gene3D" id="3.20.20.80">
    <property type="entry name" value="Glycosidases"/>
    <property type="match status" value="2"/>
</dbReference>
<evidence type="ECO:0000313" key="10">
    <source>
        <dbReference type="Proteomes" id="UP000828390"/>
    </source>
</evidence>
<dbReference type="EC" id="3.2.1.52" evidence="3"/>
<dbReference type="InterPro" id="IPR014756">
    <property type="entry name" value="Ig_E-set"/>
</dbReference>
<dbReference type="SUPFAM" id="SSF81296">
    <property type="entry name" value="E set domains"/>
    <property type="match status" value="1"/>
</dbReference>
<evidence type="ECO:0000256" key="6">
    <source>
        <dbReference type="ARBA" id="ARBA00030512"/>
    </source>
</evidence>
<evidence type="ECO:0000256" key="5">
    <source>
        <dbReference type="ARBA" id="ARBA00023295"/>
    </source>
</evidence>
<evidence type="ECO:0000256" key="2">
    <source>
        <dbReference type="ARBA" id="ARBA00006285"/>
    </source>
</evidence>
<dbReference type="GO" id="GO:0030247">
    <property type="term" value="F:polysaccharide binding"/>
    <property type="evidence" value="ECO:0007669"/>
    <property type="project" value="InterPro"/>
</dbReference>
<reference evidence="9" key="2">
    <citation type="submission" date="2020-11" db="EMBL/GenBank/DDBJ databases">
        <authorList>
            <person name="McCartney M.A."/>
            <person name="Auch B."/>
            <person name="Kono T."/>
            <person name="Mallez S."/>
            <person name="Becker A."/>
            <person name="Gohl D.M."/>
            <person name="Silverstein K.A.T."/>
            <person name="Koren S."/>
            <person name="Bechman K.B."/>
            <person name="Herman A."/>
            <person name="Abrahante J.E."/>
            <person name="Garbe J."/>
        </authorList>
    </citation>
    <scope>NUCLEOTIDE SEQUENCE</scope>
    <source>
        <strain evidence="9">Duluth1</strain>
        <tissue evidence="9">Whole animal</tissue>
    </source>
</reference>
<dbReference type="InterPro" id="IPR008965">
    <property type="entry name" value="CBM2/CBM3_carb-bd_dom_sf"/>
</dbReference>
<keyword evidence="10" id="KW-1185">Reference proteome</keyword>
<evidence type="ECO:0000256" key="7">
    <source>
        <dbReference type="ARBA" id="ARBA00033000"/>
    </source>
</evidence>
<organism evidence="9 10">
    <name type="scientific">Dreissena polymorpha</name>
    <name type="common">Zebra mussel</name>
    <name type="synonym">Mytilus polymorpha</name>
    <dbReference type="NCBI Taxonomy" id="45954"/>
    <lineage>
        <taxon>Eukaryota</taxon>
        <taxon>Metazoa</taxon>
        <taxon>Spiralia</taxon>
        <taxon>Lophotrochozoa</taxon>
        <taxon>Mollusca</taxon>
        <taxon>Bivalvia</taxon>
        <taxon>Autobranchia</taxon>
        <taxon>Heteroconchia</taxon>
        <taxon>Euheterodonta</taxon>
        <taxon>Imparidentia</taxon>
        <taxon>Neoheterodontei</taxon>
        <taxon>Myida</taxon>
        <taxon>Dreissenoidea</taxon>
        <taxon>Dreissenidae</taxon>
        <taxon>Dreissena</taxon>
    </lineage>
</organism>
<dbReference type="PANTHER" id="PTHR22600">
    <property type="entry name" value="BETA-HEXOSAMINIDASE"/>
    <property type="match status" value="1"/>
</dbReference>
<reference evidence="9" key="1">
    <citation type="journal article" date="2019" name="bioRxiv">
        <title>The Genome of the Zebra Mussel, Dreissena polymorpha: A Resource for Invasive Species Research.</title>
        <authorList>
            <person name="McCartney M.A."/>
            <person name="Auch B."/>
            <person name="Kono T."/>
            <person name="Mallez S."/>
            <person name="Zhang Y."/>
            <person name="Obille A."/>
            <person name="Becker A."/>
            <person name="Abrahante J.E."/>
            <person name="Garbe J."/>
            <person name="Badalamenti J.P."/>
            <person name="Herman A."/>
            <person name="Mangelson H."/>
            <person name="Liachko I."/>
            <person name="Sullivan S."/>
            <person name="Sone E.D."/>
            <person name="Koren S."/>
            <person name="Silverstein K.A.T."/>
            <person name="Beckman K.B."/>
            <person name="Gohl D.M."/>
        </authorList>
    </citation>
    <scope>NUCLEOTIDE SEQUENCE</scope>
    <source>
        <strain evidence="9">Duluth1</strain>
        <tissue evidence="9">Whole animal</tissue>
    </source>
</reference>
<dbReference type="GO" id="GO:0005975">
    <property type="term" value="P:carbohydrate metabolic process"/>
    <property type="evidence" value="ECO:0007669"/>
    <property type="project" value="InterPro"/>
</dbReference>
<dbReference type="GO" id="GO:0030203">
    <property type="term" value="P:glycosaminoglycan metabolic process"/>
    <property type="evidence" value="ECO:0007669"/>
    <property type="project" value="TreeGrafter"/>
</dbReference>
<dbReference type="Pfam" id="PF03174">
    <property type="entry name" value="CHB_HEX_C"/>
    <property type="match status" value="1"/>
</dbReference>
<gene>
    <name evidence="9" type="ORF">DPMN_032437</name>
</gene>
<name>A0A9D4M4P4_DREPO</name>
<comment type="caution">
    <text evidence="9">The sequence shown here is derived from an EMBL/GenBank/DDBJ whole genome shotgun (WGS) entry which is preliminary data.</text>
</comment>
<comment type="similarity">
    <text evidence="2">Belongs to the glycosyl hydrolase 20 family.</text>
</comment>
<dbReference type="Gene3D" id="2.60.40.10">
    <property type="entry name" value="Immunoglobulins"/>
    <property type="match status" value="1"/>
</dbReference>
<feature type="domain" description="Chitobiase/beta-hexosaminidases N-terminal" evidence="8">
    <location>
        <begin position="362"/>
        <end position="517"/>
    </location>
</feature>
<dbReference type="CDD" id="cd02847">
    <property type="entry name" value="E_set_Chitobiase_C"/>
    <property type="match status" value="1"/>
</dbReference>
<dbReference type="SUPFAM" id="SSF51445">
    <property type="entry name" value="(Trans)glycosidases"/>
    <property type="match status" value="2"/>
</dbReference>
<dbReference type="InterPro" id="IPR029018">
    <property type="entry name" value="Hex-like_dom2"/>
</dbReference>
<evidence type="ECO:0000256" key="3">
    <source>
        <dbReference type="ARBA" id="ARBA00012663"/>
    </source>
</evidence>
<dbReference type="EMBL" id="JAIWYP010000002">
    <property type="protein sequence ID" value="KAH3869274.1"/>
    <property type="molecule type" value="Genomic_DNA"/>
</dbReference>
<dbReference type="InterPro" id="IPR013783">
    <property type="entry name" value="Ig-like_fold"/>
</dbReference>
<dbReference type="SUPFAM" id="SSF55545">
    <property type="entry name" value="beta-N-acetylhexosaminidase-like domain"/>
    <property type="match status" value="1"/>
</dbReference>
<dbReference type="InterPro" id="IPR017853">
    <property type="entry name" value="GH"/>
</dbReference>
<dbReference type="PANTHER" id="PTHR22600:SF57">
    <property type="entry name" value="BETA-N-ACETYLHEXOSAMINIDASE"/>
    <property type="match status" value="1"/>
</dbReference>
<evidence type="ECO:0000256" key="4">
    <source>
        <dbReference type="ARBA" id="ARBA00022801"/>
    </source>
</evidence>
<proteinExistence type="inferred from homology"/>
<keyword evidence="4" id="KW-0378">Hydrolase</keyword>
<dbReference type="Pfam" id="PF02838">
    <property type="entry name" value="Glyco_hydro_20b"/>
    <property type="match status" value="1"/>
</dbReference>
<dbReference type="GO" id="GO:0004563">
    <property type="term" value="F:beta-N-acetylhexosaminidase activity"/>
    <property type="evidence" value="ECO:0007669"/>
    <property type="project" value="UniProtKB-EC"/>
</dbReference>
<dbReference type="InterPro" id="IPR015883">
    <property type="entry name" value="Glyco_hydro_20_cat"/>
</dbReference>
<dbReference type="Gene3D" id="2.60.40.290">
    <property type="match status" value="1"/>
</dbReference>
<dbReference type="InterPro" id="IPR004866">
    <property type="entry name" value="CHB/HEX_N_dom"/>
</dbReference>
<dbReference type="Pfam" id="PF03173">
    <property type="entry name" value="CHB_HEX"/>
    <property type="match status" value="1"/>
</dbReference>
<dbReference type="Pfam" id="PF00728">
    <property type="entry name" value="Glyco_hydro_20"/>
    <property type="match status" value="2"/>
</dbReference>
<dbReference type="InterPro" id="IPR004867">
    <property type="entry name" value="CHB_C_dom"/>
</dbReference>
<dbReference type="Proteomes" id="UP000828390">
    <property type="component" value="Unassembled WGS sequence"/>
</dbReference>
<evidence type="ECO:0000313" key="9">
    <source>
        <dbReference type="EMBL" id="KAH3869274.1"/>
    </source>
</evidence>
<protein>
    <recommendedName>
        <fullName evidence="3">beta-N-acetylhexosaminidase</fullName>
        <ecNumber evidence="3">3.2.1.52</ecNumber>
    </recommendedName>
    <alternativeName>
        <fullName evidence="6">Beta-N-acetylhexosaminidase</fullName>
    </alternativeName>
    <alternativeName>
        <fullName evidence="7">N-acetyl-beta-glucosaminidase</fullName>
    </alternativeName>
</protein>
<dbReference type="SMART" id="SM01081">
    <property type="entry name" value="CHB_HEX"/>
    <property type="match status" value="1"/>
</dbReference>
<accession>A0A9D4M4P4</accession>
<dbReference type="GO" id="GO:0016020">
    <property type="term" value="C:membrane"/>
    <property type="evidence" value="ECO:0007669"/>
    <property type="project" value="TreeGrafter"/>
</dbReference>
<dbReference type="InterPro" id="IPR015882">
    <property type="entry name" value="HEX_bac_N"/>
</dbReference>
<comment type="catalytic activity">
    <reaction evidence="1">
        <text>Hydrolysis of terminal non-reducing N-acetyl-D-hexosamine residues in N-acetyl-beta-D-hexosaminides.</text>
        <dbReference type="EC" id="3.2.1.52"/>
    </reaction>
</comment>